<dbReference type="OrthoDB" id="5945905at2759"/>
<accession>A0A1B7MDU0</accession>
<evidence type="ECO:0008006" key="3">
    <source>
        <dbReference type="Google" id="ProtNLM"/>
    </source>
</evidence>
<evidence type="ECO:0000313" key="2">
    <source>
        <dbReference type="Proteomes" id="UP000092154"/>
    </source>
</evidence>
<reference evidence="1 2" key="1">
    <citation type="submission" date="2016-06" db="EMBL/GenBank/DDBJ databases">
        <title>Comparative genomics of the ectomycorrhizal sister species Rhizopogon vinicolor and Rhizopogon vesiculosus (Basidiomycota: Boletales) reveals a divergence of the mating type B locus.</title>
        <authorList>
            <consortium name="DOE Joint Genome Institute"/>
            <person name="Mujic A.B."/>
            <person name="Kuo A."/>
            <person name="Tritt A."/>
            <person name="Lipzen A."/>
            <person name="Chen C."/>
            <person name="Johnson J."/>
            <person name="Sharma A."/>
            <person name="Barry K."/>
            <person name="Grigoriev I.V."/>
            <person name="Spatafora J.W."/>
        </authorList>
    </citation>
    <scope>NUCLEOTIDE SEQUENCE [LARGE SCALE GENOMIC DNA]</scope>
    <source>
        <strain evidence="1 2">AM-OR11-026</strain>
    </source>
</reference>
<proteinExistence type="predicted"/>
<protein>
    <recommendedName>
        <fullName evidence="3">DDE Tnp4 domain-containing protein</fullName>
    </recommendedName>
</protein>
<organism evidence="1 2">
    <name type="scientific">Rhizopogon vinicolor AM-OR11-026</name>
    <dbReference type="NCBI Taxonomy" id="1314800"/>
    <lineage>
        <taxon>Eukaryota</taxon>
        <taxon>Fungi</taxon>
        <taxon>Dikarya</taxon>
        <taxon>Basidiomycota</taxon>
        <taxon>Agaricomycotina</taxon>
        <taxon>Agaricomycetes</taxon>
        <taxon>Agaricomycetidae</taxon>
        <taxon>Boletales</taxon>
        <taxon>Suillineae</taxon>
        <taxon>Rhizopogonaceae</taxon>
        <taxon>Rhizopogon</taxon>
    </lineage>
</organism>
<dbReference type="InParanoid" id="A0A1B7MDU0"/>
<keyword evidence="2" id="KW-1185">Reference proteome</keyword>
<dbReference type="Proteomes" id="UP000092154">
    <property type="component" value="Unassembled WGS sequence"/>
</dbReference>
<sequence length="158" mass="17700">MTAPELFELVRALCLPDEIRTEGRHKFAAIEALCLTCARLRSAGVLYELVSRFDRSAAAVSEIVTWVLIFVNGRWGHLLDFDHEHLLSPPNLEKYEHAVHESGPGAPLTGVWGFIDCTIRRICRPSHWQRQAYNDHKKHCGVRLICELSPDGAASSGV</sequence>
<dbReference type="EMBL" id="KV449963">
    <property type="protein sequence ID" value="OAX30761.1"/>
    <property type="molecule type" value="Genomic_DNA"/>
</dbReference>
<dbReference type="AlphaFoldDB" id="A0A1B7MDU0"/>
<gene>
    <name evidence="1" type="ORF">K503DRAFT_174971</name>
</gene>
<name>A0A1B7MDU0_9AGAM</name>
<evidence type="ECO:0000313" key="1">
    <source>
        <dbReference type="EMBL" id="OAX30761.1"/>
    </source>
</evidence>
<dbReference type="STRING" id="1314800.A0A1B7MDU0"/>